<dbReference type="EMBL" id="AALC02000096">
    <property type="protein sequence ID" value="EEQ04829.1"/>
    <property type="molecule type" value="Genomic_DNA"/>
</dbReference>
<dbReference type="PANTHER" id="PTHR32196:SF19">
    <property type="entry name" value="GALACTOFURANOSE TRANSPORTER PERMEASE PROTEIN YTFT"/>
    <property type="match status" value="1"/>
</dbReference>
<feature type="transmembrane region" description="Helical" evidence="7">
    <location>
        <begin position="304"/>
        <end position="328"/>
    </location>
</feature>
<protein>
    <submittedName>
        <fullName evidence="8">Inner membrane ABC transporter permease protein ytfT</fullName>
    </submittedName>
</protein>
<feature type="transmembrane region" description="Helical" evidence="7">
    <location>
        <begin position="276"/>
        <end position="298"/>
    </location>
</feature>
<organism evidence="8 9">
    <name type="scientific">Yersinia bercovieri ATCC 43970</name>
    <dbReference type="NCBI Taxonomy" id="349968"/>
    <lineage>
        <taxon>Bacteria</taxon>
        <taxon>Pseudomonadati</taxon>
        <taxon>Pseudomonadota</taxon>
        <taxon>Gammaproteobacteria</taxon>
        <taxon>Enterobacterales</taxon>
        <taxon>Yersiniaceae</taxon>
        <taxon>Yersinia</taxon>
    </lineage>
</organism>
<sequence length="332" mass="34455">MPQRPRKVNWVLPKGATQFGALAVILLIDSLVAPHFFSIHIQDGRLFGSVIDILNRGAPVALLALGMTLVIATGGIDLSVGAVMAIAGATAATLTSAGHPLPTVLAAALAVGALCGLWNGFLVAVLQIQPIVATLMLMVAGRGIAQLITEGQIVTFDSGGLAKLGSSTLMYLPMSVVIALSMLIIVWLLTRKTALGLFIESVGINLRSARNAGVSTRLVLIAVYVICGVCAAVAGIIVTADIRGADANNAGLWLELDAILAVVIGGASLMGGRFNLLLSVIGALIIQGMNTGILLSGYQPEFNLVLKAIVVLAVLVVQSPMISFSHIFRRRK</sequence>
<keyword evidence="9" id="KW-1185">Reference proteome</keyword>
<evidence type="ECO:0000256" key="5">
    <source>
        <dbReference type="ARBA" id="ARBA00022989"/>
    </source>
</evidence>
<feature type="transmembrane region" description="Helical" evidence="7">
    <location>
        <begin position="131"/>
        <end position="149"/>
    </location>
</feature>
<evidence type="ECO:0000256" key="6">
    <source>
        <dbReference type="ARBA" id="ARBA00023136"/>
    </source>
</evidence>
<feature type="transmembrane region" description="Helical" evidence="7">
    <location>
        <begin position="104"/>
        <end position="124"/>
    </location>
</feature>
<feature type="transmembrane region" description="Helical" evidence="7">
    <location>
        <begin position="20"/>
        <end position="39"/>
    </location>
</feature>
<dbReference type="Pfam" id="PF02653">
    <property type="entry name" value="BPD_transp_2"/>
    <property type="match status" value="1"/>
</dbReference>
<dbReference type="Proteomes" id="UP000010319">
    <property type="component" value="Unassembled WGS sequence"/>
</dbReference>
<dbReference type="PANTHER" id="PTHR32196">
    <property type="entry name" value="ABC TRANSPORTER PERMEASE PROTEIN YPHD-RELATED-RELATED"/>
    <property type="match status" value="1"/>
</dbReference>
<dbReference type="GeneID" id="89595070"/>
<keyword evidence="4 7" id="KW-0812">Transmembrane</keyword>
<feature type="transmembrane region" description="Helical" evidence="7">
    <location>
        <begin position="218"/>
        <end position="238"/>
    </location>
</feature>
<evidence type="ECO:0000313" key="8">
    <source>
        <dbReference type="EMBL" id="EEQ04829.1"/>
    </source>
</evidence>
<name>A0ABM9XU44_YERBE</name>
<dbReference type="NCBIfam" id="NF041862">
    <property type="entry name" value="YtfT_transport"/>
    <property type="match status" value="1"/>
</dbReference>
<gene>
    <name evidence="8" type="ORF">yberc0001_39650</name>
</gene>
<keyword evidence="6 7" id="KW-0472">Membrane</keyword>
<evidence type="ECO:0000256" key="4">
    <source>
        <dbReference type="ARBA" id="ARBA00022692"/>
    </source>
</evidence>
<dbReference type="CDD" id="cd06579">
    <property type="entry name" value="TM_PBP1_transp_AraH_like"/>
    <property type="match status" value="1"/>
</dbReference>
<proteinExistence type="inferred from homology"/>
<comment type="subcellular location">
    <subcellularLocation>
        <location evidence="1">Cell inner membrane</location>
        <topology evidence="1">Multi-pass membrane protein</topology>
    </subcellularLocation>
</comment>
<comment type="caution">
    <text evidence="8">The sequence shown here is derived from an EMBL/GenBank/DDBJ whole genome shotgun (WGS) entry which is preliminary data.</text>
</comment>
<dbReference type="RefSeq" id="WP_005279708.1">
    <property type="nucleotide sequence ID" value="NZ_CP054044.1"/>
</dbReference>
<dbReference type="InterPro" id="IPR053777">
    <property type="entry name" value="YtfT"/>
</dbReference>
<keyword evidence="5 7" id="KW-1133">Transmembrane helix</keyword>
<evidence type="ECO:0000313" key="9">
    <source>
        <dbReference type="Proteomes" id="UP000010319"/>
    </source>
</evidence>
<feature type="transmembrane region" description="Helical" evidence="7">
    <location>
        <begin position="169"/>
        <end position="189"/>
    </location>
</feature>
<comment type="similarity">
    <text evidence="2">Belongs to the binding-protein-dependent transport system permease family. AraH/RbsC subfamily.</text>
</comment>
<keyword evidence="3" id="KW-1003">Cell membrane</keyword>
<evidence type="ECO:0000256" key="3">
    <source>
        <dbReference type="ARBA" id="ARBA00022475"/>
    </source>
</evidence>
<feature type="transmembrane region" description="Helical" evidence="7">
    <location>
        <begin position="250"/>
        <end position="269"/>
    </location>
</feature>
<dbReference type="InterPro" id="IPR001851">
    <property type="entry name" value="ABC_transp_permease"/>
</dbReference>
<evidence type="ECO:0000256" key="2">
    <source>
        <dbReference type="ARBA" id="ARBA00007942"/>
    </source>
</evidence>
<reference evidence="8" key="1">
    <citation type="submission" date="2008-12" db="EMBL/GenBank/DDBJ databases">
        <title>Annotation of the Yersinia bercovieri ATCC 43970 genome.</title>
        <authorList>
            <person name="Read T.D."/>
            <person name="Akmal A."/>
            <person name="Bishop-Lilly K."/>
            <person name="Chen P.E."/>
            <person name="Cook C."/>
            <person name="Kiley M.P."/>
            <person name="Lentz S."/>
            <person name="Mateczun A."/>
            <person name="Nagarajan N."/>
            <person name="Nolan N."/>
            <person name="Osborne B.I."/>
            <person name="Pop M."/>
            <person name="Sozhamannan S."/>
            <person name="Stewart A.C."/>
            <person name="Sulakvelidze A."/>
            <person name="Thomason B."/>
            <person name="Willner K."/>
            <person name="Zwick M.E."/>
        </authorList>
    </citation>
    <scope>NUCLEOTIDE SEQUENCE [LARGE SCALE GENOMIC DNA]</scope>
    <source>
        <strain evidence="8">ATCC 43970</strain>
    </source>
</reference>
<accession>A0ABM9XU44</accession>
<evidence type="ECO:0000256" key="7">
    <source>
        <dbReference type="SAM" id="Phobius"/>
    </source>
</evidence>
<feature type="transmembrane region" description="Helical" evidence="7">
    <location>
        <begin position="60"/>
        <end position="92"/>
    </location>
</feature>
<evidence type="ECO:0000256" key="1">
    <source>
        <dbReference type="ARBA" id="ARBA00004429"/>
    </source>
</evidence>